<organism evidence="1 2">
    <name type="scientific">Selenomonas bovis</name>
    <dbReference type="NCBI Taxonomy" id="416586"/>
    <lineage>
        <taxon>Bacteria</taxon>
        <taxon>Bacillati</taxon>
        <taxon>Bacillota</taxon>
        <taxon>Negativicutes</taxon>
        <taxon>Selenomonadales</taxon>
        <taxon>Selenomonadaceae</taxon>
        <taxon>Selenomonas</taxon>
    </lineage>
</organism>
<dbReference type="Pfam" id="PF07366">
    <property type="entry name" value="SnoaL"/>
    <property type="match status" value="1"/>
</dbReference>
<proteinExistence type="predicted"/>
<evidence type="ECO:0000313" key="2">
    <source>
        <dbReference type="Proteomes" id="UP000543804"/>
    </source>
</evidence>
<dbReference type="InterPro" id="IPR009959">
    <property type="entry name" value="Cyclase_SnoaL-like"/>
</dbReference>
<name>A0A848BB93_9FIRM</name>
<dbReference type="InterPro" id="IPR032710">
    <property type="entry name" value="NTF2-like_dom_sf"/>
</dbReference>
<dbReference type="SUPFAM" id="SSF54427">
    <property type="entry name" value="NTF2-like"/>
    <property type="match status" value="1"/>
</dbReference>
<dbReference type="Proteomes" id="UP000543804">
    <property type="component" value="Unassembled WGS sequence"/>
</dbReference>
<protein>
    <submittedName>
        <fullName evidence="1">Ester cyclase</fullName>
    </submittedName>
</protein>
<reference evidence="1 2" key="1">
    <citation type="submission" date="2020-04" db="EMBL/GenBank/DDBJ databases">
        <authorList>
            <person name="Hitch T.C.A."/>
            <person name="Wylensek D."/>
            <person name="Clavel T."/>
        </authorList>
    </citation>
    <scope>NUCLEOTIDE SEQUENCE [LARGE SCALE GENOMIC DNA]</scope>
    <source>
        <strain evidence="1 2">PG-130-P53-12</strain>
    </source>
</reference>
<evidence type="ECO:0000313" key="1">
    <source>
        <dbReference type="EMBL" id="NMD98321.1"/>
    </source>
</evidence>
<dbReference type="AlphaFoldDB" id="A0A848BB93"/>
<dbReference type="Gene3D" id="3.10.450.50">
    <property type="match status" value="1"/>
</dbReference>
<comment type="caution">
    <text evidence="1">The sequence shown here is derived from an EMBL/GenBank/DDBJ whole genome shotgun (WGS) entry which is preliminary data.</text>
</comment>
<sequence length="140" mass="16411">MSIEQNRNTAVKFYERIAARKFNQLAELCTDDFAYYPDLHTEPLNLQGFIDMESANMSPTNEYDMQLKFTIAEANRVACYLPLDGIMQRDVYLGHEAKKGNRIYMDFMTMLKFRDGKICEKRVKYNMVDVFQQAGCKLFD</sequence>
<dbReference type="EMBL" id="JABAFA010000003">
    <property type="protein sequence ID" value="NMD98321.1"/>
    <property type="molecule type" value="Genomic_DNA"/>
</dbReference>
<dbReference type="GO" id="GO:0030638">
    <property type="term" value="P:polyketide metabolic process"/>
    <property type="evidence" value="ECO:0007669"/>
    <property type="project" value="InterPro"/>
</dbReference>
<dbReference type="RefSeq" id="WP_170077075.1">
    <property type="nucleotide sequence ID" value="NZ_JABAFA010000003.1"/>
</dbReference>
<accession>A0A848BB93</accession>
<gene>
    <name evidence="1" type="ORF">HF878_02320</name>
</gene>
<keyword evidence="2" id="KW-1185">Reference proteome</keyword>